<organism evidence="2 3">
    <name type="scientific">Forsythia ovata</name>
    <dbReference type="NCBI Taxonomy" id="205694"/>
    <lineage>
        <taxon>Eukaryota</taxon>
        <taxon>Viridiplantae</taxon>
        <taxon>Streptophyta</taxon>
        <taxon>Embryophyta</taxon>
        <taxon>Tracheophyta</taxon>
        <taxon>Spermatophyta</taxon>
        <taxon>Magnoliopsida</taxon>
        <taxon>eudicotyledons</taxon>
        <taxon>Gunneridae</taxon>
        <taxon>Pentapetalae</taxon>
        <taxon>asterids</taxon>
        <taxon>lamiids</taxon>
        <taxon>Lamiales</taxon>
        <taxon>Oleaceae</taxon>
        <taxon>Forsythieae</taxon>
        <taxon>Forsythia</taxon>
    </lineage>
</organism>
<dbReference type="AlphaFoldDB" id="A0ABD1WIK4"/>
<evidence type="ECO:0000313" key="2">
    <source>
        <dbReference type="EMBL" id="KAL2548210.1"/>
    </source>
</evidence>
<evidence type="ECO:0000313" key="3">
    <source>
        <dbReference type="Proteomes" id="UP001604277"/>
    </source>
</evidence>
<reference evidence="3" key="1">
    <citation type="submission" date="2024-07" db="EMBL/GenBank/DDBJ databases">
        <title>Two chromosome-level genome assemblies of Korean endemic species Abeliophyllum distichum and Forsythia ovata (Oleaceae).</title>
        <authorList>
            <person name="Jang H."/>
        </authorList>
    </citation>
    <scope>NUCLEOTIDE SEQUENCE [LARGE SCALE GENOMIC DNA]</scope>
</reference>
<dbReference type="EMBL" id="JBFOLJ010000003">
    <property type="protein sequence ID" value="KAL2548210.1"/>
    <property type="molecule type" value="Genomic_DNA"/>
</dbReference>
<dbReference type="Proteomes" id="UP001604277">
    <property type="component" value="Unassembled WGS sequence"/>
</dbReference>
<feature type="region of interest" description="Disordered" evidence="1">
    <location>
        <begin position="1"/>
        <end position="30"/>
    </location>
</feature>
<proteinExistence type="predicted"/>
<comment type="caution">
    <text evidence="2">The sequence shown here is derived from an EMBL/GenBank/DDBJ whole genome shotgun (WGS) entry which is preliminary data.</text>
</comment>
<keyword evidence="3" id="KW-1185">Reference proteome</keyword>
<protein>
    <submittedName>
        <fullName evidence="2">Uncharacterized protein</fullName>
    </submittedName>
</protein>
<accession>A0ABD1WIK4</accession>
<evidence type="ECO:0000256" key="1">
    <source>
        <dbReference type="SAM" id="MobiDB-lite"/>
    </source>
</evidence>
<gene>
    <name evidence="2" type="ORF">Fot_09740</name>
</gene>
<sequence length="104" mass="11600">MVVPQRVVVTQEENGDIAQKEEKSRQRAPVVFSETARRTETAQEGGTTAPFFSPATAVVVGSTATGDHFSDFRAHNWGLRGERKEGAEWRWGVWVEALIPSWTK</sequence>
<name>A0ABD1WIK4_9LAMI</name>